<organism evidence="2">
    <name type="scientific">Aphanomyces invadans</name>
    <dbReference type="NCBI Taxonomy" id="157072"/>
    <lineage>
        <taxon>Eukaryota</taxon>
        <taxon>Sar</taxon>
        <taxon>Stramenopiles</taxon>
        <taxon>Oomycota</taxon>
        <taxon>Saprolegniomycetes</taxon>
        <taxon>Saprolegniales</taxon>
        <taxon>Verrucalvaceae</taxon>
        <taxon>Aphanomyces</taxon>
    </lineage>
</organism>
<dbReference type="eggNOG" id="ENOG502RV57">
    <property type="taxonomic scope" value="Eukaryota"/>
</dbReference>
<dbReference type="Pfam" id="PF10994">
    <property type="entry name" value="DUF2817"/>
    <property type="match status" value="1"/>
</dbReference>
<dbReference type="InterPro" id="IPR021259">
    <property type="entry name" value="DUF2817"/>
</dbReference>
<evidence type="ECO:0008006" key="5">
    <source>
        <dbReference type="Google" id="ProtNLM"/>
    </source>
</evidence>
<keyword evidence="1" id="KW-0732">Signal</keyword>
<dbReference type="SUPFAM" id="SSF53187">
    <property type="entry name" value="Zn-dependent exopeptidases"/>
    <property type="match status" value="1"/>
</dbReference>
<dbReference type="RefSeq" id="XP_008871984.1">
    <property type="nucleotide sequence ID" value="XM_008873762.1"/>
</dbReference>
<dbReference type="Proteomes" id="UP000285060">
    <property type="component" value="Unassembled WGS sequence"/>
</dbReference>
<accession>A0A024TZL7</accession>
<proteinExistence type="predicted"/>
<dbReference type="EMBL" id="KI913967">
    <property type="protein sequence ID" value="ETV99428.1"/>
    <property type="molecule type" value="Genomic_DNA"/>
</dbReference>
<reference evidence="2" key="1">
    <citation type="submission" date="2013-12" db="EMBL/GenBank/DDBJ databases">
        <title>The Genome Sequence of Aphanomyces invadans NJM9701.</title>
        <authorList>
            <consortium name="The Broad Institute Genomics Platform"/>
            <person name="Russ C."/>
            <person name="Tyler B."/>
            <person name="van West P."/>
            <person name="Dieguez-Uribeondo J."/>
            <person name="Young S.K."/>
            <person name="Zeng Q."/>
            <person name="Gargeya S."/>
            <person name="Fitzgerald M."/>
            <person name="Abouelleil A."/>
            <person name="Alvarado L."/>
            <person name="Chapman S.B."/>
            <person name="Gainer-Dewar J."/>
            <person name="Goldberg J."/>
            <person name="Griggs A."/>
            <person name="Gujja S."/>
            <person name="Hansen M."/>
            <person name="Howarth C."/>
            <person name="Imamovic A."/>
            <person name="Ireland A."/>
            <person name="Larimer J."/>
            <person name="McCowan C."/>
            <person name="Murphy C."/>
            <person name="Pearson M."/>
            <person name="Poon T.W."/>
            <person name="Priest M."/>
            <person name="Roberts A."/>
            <person name="Saif S."/>
            <person name="Shea T."/>
            <person name="Sykes S."/>
            <person name="Wortman J."/>
            <person name="Nusbaum C."/>
            <person name="Birren B."/>
        </authorList>
    </citation>
    <scope>NUCLEOTIDE SEQUENCE [LARGE SCALE GENOMIC DNA]</scope>
    <source>
        <strain evidence="2">NJM9701</strain>
    </source>
</reference>
<protein>
    <recommendedName>
        <fullName evidence="5">DUF2817 domain-containing protein</fullName>
    </recommendedName>
</protein>
<evidence type="ECO:0000256" key="1">
    <source>
        <dbReference type="SAM" id="SignalP"/>
    </source>
</evidence>
<dbReference type="AlphaFoldDB" id="A0A024TZL7"/>
<evidence type="ECO:0000313" key="2">
    <source>
        <dbReference type="EMBL" id="ETV99428.1"/>
    </source>
</evidence>
<name>A0A024TZL7_9STRA</name>
<sequence>MGGLTTVVALVIAIVARSAYKSYNTPLRTISPYERYFSEDYYQARHLFRESARSAQADLHVIPYPVDGMSDLSIDVAIVRGSPSSLVVHLSGTHGVEGFAGSAIQSAFLSNKTLTQSTASALRPTIAFVHAVNPYGFAKLRRCNEHNVDLNRNHLTPAEFEAVRARDPNHLGYVDLSPVLNPVVADDWSFWTNFALHILRFGYEAGKRTTVAGTYHDPRGLFYGGTELEPSHVLLHDFFSSRFDVDGLKNVVLIDVHTGLGATGEDALDFNRADVGRRIFPDQSVANEGKEAFSGYDGVVGCGVHGYASTWFTKTSPTVLTLQQEFGTIAGLSVLRALRLENALYHHDPTARLGAAAQVRDAFYLHEDPEWKADVVVRGTSALHRIVTYLEAAKPLE</sequence>
<keyword evidence="4" id="KW-1185">Reference proteome</keyword>
<dbReference type="OrthoDB" id="270449at2759"/>
<reference evidence="3 4" key="2">
    <citation type="submission" date="2018-08" db="EMBL/GenBank/DDBJ databases">
        <title>Aphanomyces genome sequencing and annotation.</title>
        <authorList>
            <person name="Minardi D."/>
            <person name="Oidtmann B."/>
            <person name="Van Der Giezen M."/>
            <person name="Studholme D.J."/>
        </authorList>
    </citation>
    <scope>NUCLEOTIDE SEQUENCE [LARGE SCALE GENOMIC DNA]</scope>
    <source>
        <strain evidence="3 4">NJM0002</strain>
    </source>
</reference>
<dbReference type="VEuPathDB" id="FungiDB:H310_08121"/>
<feature type="signal peptide" evidence="1">
    <location>
        <begin position="1"/>
        <end position="21"/>
    </location>
</feature>
<gene>
    <name evidence="3" type="ORF">DYB32_006708</name>
    <name evidence="2" type="ORF">H310_08121</name>
</gene>
<dbReference type="CDD" id="cd06233">
    <property type="entry name" value="M14-like"/>
    <property type="match status" value="1"/>
</dbReference>
<dbReference type="EMBL" id="QUSY01000753">
    <property type="protein sequence ID" value="RHY27542.1"/>
    <property type="molecule type" value="Genomic_DNA"/>
</dbReference>
<feature type="chain" id="PRO_5038206439" description="DUF2817 domain-containing protein" evidence="1">
    <location>
        <begin position="22"/>
        <end position="397"/>
    </location>
</feature>
<evidence type="ECO:0000313" key="4">
    <source>
        <dbReference type="Proteomes" id="UP000285060"/>
    </source>
</evidence>
<evidence type="ECO:0000313" key="3">
    <source>
        <dbReference type="EMBL" id="RHY27542.1"/>
    </source>
</evidence>
<dbReference type="Gene3D" id="3.40.630.10">
    <property type="entry name" value="Zn peptidases"/>
    <property type="match status" value="1"/>
</dbReference>
<dbReference type="GeneID" id="20085171"/>